<dbReference type="Gene3D" id="3.20.20.450">
    <property type="entry name" value="EAL domain"/>
    <property type="match status" value="1"/>
</dbReference>
<feature type="compositionally biased region" description="Low complexity" evidence="1">
    <location>
        <begin position="1049"/>
        <end position="1058"/>
    </location>
</feature>
<feature type="domain" description="EAL" evidence="2">
    <location>
        <begin position="690"/>
        <end position="939"/>
    </location>
</feature>
<reference evidence="4 5" key="1">
    <citation type="journal article" date="2009" name="Stand. Genomic Sci.">
        <title>Complete genome sequence of Acidimicrobium ferrooxidans type strain (ICP).</title>
        <authorList>
            <person name="Clum A."/>
            <person name="Nolan M."/>
            <person name="Lang E."/>
            <person name="Glavina Del Rio T."/>
            <person name="Tice H."/>
            <person name="Copeland A."/>
            <person name="Cheng J.F."/>
            <person name="Lucas S."/>
            <person name="Chen F."/>
            <person name="Bruce D."/>
            <person name="Goodwin L."/>
            <person name="Pitluck S."/>
            <person name="Ivanova N."/>
            <person name="Mavrommatis K."/>
            <person name="Mikhailova N."/>
            <person name="Pati A."/>
            <person name="Chen A."/>
            <person name="Palaniappan K."/>
            <person name="Goker M."/>
            <person name="Spring S."/>
            <person name="Land M."/>
            <person name="Hauser L."/>
            <person name="Chang Y.J."/>
            <person name="Jeffries C.C."/>
            <person name="Chain P."/>
            <person name="Bristow J."/>
            <person name="Eisen J.A."/>
            <person name="Markowitz V."/>
            <person name="Hugenholtz P."/>
            <person name="Kyrpides N.C."/>
            <person name="Klenk H.P."/>
            <person name="Lapidus A."/>
        </authorList>
    </citation>
    <scope>NUCLEOTIDE SEQUENCE [LARGE SCALE GENOMIC DNA]</scope>
    <source>
        <strain evidence="5">DSM 10331 / JCM 15462 / NBRC 103882 / ICP</strain>
    </source>
</reference>
<feature type="domain" description="GGDEF" evidence="3">
    <location>
        <begin position="555"/>
        <end position="681"/>
    </location>
</feature>
<dbReference type="HOGENOM" id="CLU_288653_0_0_11"/>
<organism evidence="4 5">
    <name type="scientific">Acidimicrobium ferrooxidans (strain DSM 10331 / JCM 15462 / NBRC 103882 / ICP)</name>
    <dbReference type="NCBI Taxonomy" id="525909"/>
    <lineage>
        <taxon>Bacteria</taxon>
        <taxon>Bacillati</taxon>
        <taxon>Actinomycetota</taxon>
        <taxon>Acidimicrobiia</taxon>
        <taxon>Acidimicrobiales</taxon>
        <taxon>Acidimicrobiaceae</taxon>
        <taxon>Acidimicrobium</taxon>
    </lineage>
</organism>
<dbReference type="PROSITE" id="PS50887">
    <property type="entry name" value="GGDEF"/>
    <property type="match status" value="1"/>
</dbReference>
<dbReference type="PANTHER" id="PTHR33121:SF79">
    <property type="entry name" value="CYCLIC DI-GMP PHOSPHODIESTERASE PDED-RELATED"/>
    <property type="match status" value="1"/>
</dbReference>
<dbReference type="RefSeq" id="WP_015798255.1">
    <property type="nucleotide sequence ID" value="NC_013124.1"/>
</dbReference>
<dbReference type="EMBL" id="CP001631">
    <property type="protein sequence ID" value="ACU53766.1"/>
    <property type="molecule type" value="Genomic_DNA"/>
</dbReference>
<dbReference type="SUPFAM" id="SSF55073">
    <property type="entry name" value="Nucleotide cyclase"/>
    <property type="match status" value="1"/>
</dbReference>
<dbReference type="SMART" id="SM00052">
    <property type="entry name" value="EAL"/>
    <property type="match status" value="1"/>
</dbReference>
<dbReference type="GO" id="GO:0071111">
    <property type="term" value="F:cyclic-guanylate-specific phosphodiesterase activity"/>
    <property type="evidence" value="ECO:0007669"/>
    <property type="project" value="InterPro"/>
</dbReference>
<proteinExistence type="predicted"/>
<dbReference type="Pfam" id="PF00990">
    <property type="entry name" value="GGDEF"/>
    <property type="match status" value="1"/>
</dbReference>
<sequence length="1064" mass="114744">MSVVDPALERPSAVLELVLQAFQAQRVLRRADGRSFEERLADALETLCVPPTLAGFWARLDPGEHHATILATSGTAKAYCADLELSDDPTSLSGQGPAGTTLRSLSPVVATVDDAIFAPWRERARPFGIEGSLSAAAACDDGTRYLLSLYRSDLARLPPETALVLDALAQAAAELHQEQRRARARELEAATDRLVAWLRSTTDQPPESTILELARHLAELPGVGAVDALATSDGERRFERLATYGTMRSVVGLLPEPRTDGTQLTIPDLARDARRCYVVRRPASHLELPDHWRAEPRLRQVPLAVAIPLVLADEVRAVLVALVEPGAPDPERIAALLEQIGRTATEALETAAGFAERVALAALFDALATGSDRLLACRTETELADVTTKSLVDTGVFDLAALVAGSTTLGLSRSSERDLAAPCRTALSRLCERVRREGHSGQVRLSPRPVRWAEARAGAEDWLFATPVPDATDLVLCARAVRSPVSGNRELLLLERVAASLAAQRARIRLEATLRAERDAQRTVALRDALTGLPNRRAFLEEAEARCRRVEEDGVGLALGILDLDGFKEWNDVYRHSEGDRILAEVGASLAALPPELYVARLGGDEFGLLARLDSMDLGTLSQAVHAAAAVPTPGGPLSASLGWALWGPVGVDVETLLAHADEAMYHAKSQGGGRTRIFEDEMARLADRRHRLRTKLASAIGTDQVRFWYQPQVDLVAGRLAGVELLARWYDGAEVVPADAFMDVVERDAYLARRLDLDALEHACTLLAERPSLPAVAVNIAARHLLTPTFAADVARVIRTASTERLVLEITEAHSLGDDLASAVSRLEAIRALGARIAIDDFGRGWASMAYVHSLPIDQLKVDRSLVASLATDPRSFASSLSALALGSYAGVEVVGEGIETTEDLAMWRAIGGRFVQGYGLGRPQPTVPTRLRSGARALLASIAPFPLDDLPLLASLVAARAGRPLAHQRDERCPIASWLRQREGRYGDLASFEELAEVHEHQCGRADEPVGLKELLERLVAAITAERTNPARRSGARRERGGRHTPAASGLASGRSSSDDAR</sequence>
<dbReference type="PANTHER" id="PTHR33121">
    <property type="entry name" value="CYCLIC DI-GMP PHOSPHODIESTERASE PDEF"/>
    <property type="match status" value="1"/>
</dbReference>
<dbReference type="InterPro" id="IPR029787">
    <property type="entry name" value="Nucleotide_cyclase"/>
</dbReference>
<evidence type="ECO:0000313" key="5">
    <source>
        <dbReference type="Proteomes" id="UP000000771"/>
    </source>
</evidence>
<evidence type="ECO:0000259" key="3">
    <source>
        <dbReference type="PROSITE" id="PS50887"/>
    </source>
</evidence>
<evidence type="ECO:0000259" key="2">
    <source>
        <dbReference type="PROSITE" id="PS50883"/>
    </source>
</evidence>
<gene>
    <name evidence="4" type="ordered locus">Afer_0820</name>
</gene>
<dbReference type="KEGG" id="afo:Afer_0820"/>
<accession>C7LYF8</accession>
<evidence type="ECO:0000313" key="4">
    <source>
        <dbReference type="EMBL" id="ACU53766.1"/>
    </source>
</evidence>
<dbReference type="Proteomes" id="UP000000771">
    <property type="component" value="Chromosome"/>
</dbReference>
<dbReference type="CDD" id="cd01949">
    <property type="entry name" value="GGDEF"/>
    <property type="match status" value="1"/>
</dbReference>
<dbReference type="InterPro" id="IPR035919">
    <property type="entry name" value="EAL_sf"/>
</dbReference>
<dbReference type="CDD" id="cd01948">
    <property type="entry name" value="EAL"/>
    <property type="match status" value="1"/>
</dbReference>
<dbReference type="OrthoDB" id="23692at2"/>
<protein>
    <submittedName>
        <fullName evidence="4">Diguanylate cyclase/phosphodiesterase</fullName>
    </submittedName>
</protein>
<dbReference type="Pfam" id="PF00563">
    <property type="entry name" value="EAL"/>
    <property type="match status" value="1"/>
</dbReference>
<dbReference type="InterPro" id="IPR043128">
    <property type="entry name" value="Rev_trsase/Diguanyl_cyclase"/>
</dbReference>
<dbReference type="eggNOG" id="COG5001">
    <property type="taxonomic scope" value="Bacteria"/>
</dbReference>
<dbReference type="AlphaFoldDB" id="C7LYF8"/>
<dbReference type="NCBIfam" id="TIGR00254">
    <property type="entry name" value="GGDEF"/>
    <property type="match status" value="1"/>
</dbReference>
<dbReference type="Gene3D" id="3.30.70.270">
    <property type="match status" value="1"/>
</dbReference>
<dbReference type="InterPro" id="IPR001633">
    <property type="entry name" value="EAL_dom"/>
</dbReference>
<dbReference type="SMART" id="SM00267">
    <property type="entry name" value="GGDEF"/>
    <property type="match status" value="1"/>
</dbReference>
<dbReference type="InterPro" id="IPR050706">
    <property type="entry name" value="Cyclic-di-GMP_PDE-like"/>
</dbReference>
<dbReference type="PROSITE" id="PS50883">
    <property type="entry name" value="EAL"/>
    <property type="match status" value="1"/>
</dbReference>
<dbReference type="STRING" id="525909.Afer_0820"/>
<evidence type="ECO:0000256" key="1">
    <source>
        <dbReference type="SAM" id="MobiDB-lite"/>
    </source>
</evidence>
<dbReference type="SUPFAM" id="SSF141868">
    <property type="entry name" value="EAL domain-like"/>
    <property type="match status" value="1"/>
</dbReference>
<name>C7LYF8_ACIFD</name>
<keyword evidence="5" id="KW-1185">Reference proteome</keyword>
<feature type="region of interest" description="Disordered" evidence="1">
    <location>
        <begin position="1028"/>
        <end position="1064"/>
    </location>
</feature>
<dbReference type="InterPro" id="IPR000160">
    <property type="entry name" value="GGDEF_dom"/>
</dbReference>